<dbReference type="EMBL" id="WNTK01000756">
    <property type="protein sequence ID" value="KAG9468714.1"/>
    <property type="molecule type" value="Genomic_DNA"/>
</dbReference>
<gene>
    <name evidence="1" type="ORF">GDO78_022103</name>
</gene>
<accession>A0A8J6EGE7</accession>
<comment type="caution">
    <text evidence="1">The sequence shown here is derived from an EMBL/GenBank/DDBJ whole genome shotgun (WGS) entry which is preliminary data.</text>
</comment>
<evidence type="ECO:0000313" key="2">
    <source>
        <dbReference type="Proteomes" id="UP000770717"/>
    </source>
</evidence>
<sequence length="71" mass="7186">MSTKKLVKDPCAPVPVCQDQAPKCCPDPCAPPPCQDPCQDPCAVTQGVSGKGFSGQGGYSGHGYGYGGGKK</sequence>
<dbReference type="AlphaFoldDB" id="A0A8J6EGE7"/>
<evidence type="ECO:0000313" key="1">
    <source>
        <dbReference type="EMBL" id="KAG9468714.1"/>
    </source>
</evidence>
<dbReference type="Proteomes" id="UP000770717">
    <property type="component" value="Unassembled WGS sequence"/>
</dbReference>
<keyword evidence="2" id="KW-1185">Reference proteome</keyword>
<name>A0A8J6EGE7_ELECQ</name>
<organism evidence="1 2">
    <name type="scientific">Eleutherodactylus coqui</name>
    <name type="common">Puerto Rican coqui</name>
    <dbReference type="NCBI Taxonomy" id="57060"/>
    <lineage>
        <taxon>Eukaryota</taxon>
        <taxon>Metazoa</taxon>
        <taxon>Chordata</taxon>
        <taxon>Craniata</taxon>
        <taxon>Vertebrata</taxon>
        <taxon>Euteleostomi</taxon>
        <taxon>Amphibia</taxon>
        <taxon>Batrachia</taxon>
        <taxon>Anura</taxon>
        <taxon>Neobatrachia</taxon>
        <taxon>Hyloidea</taxon>
        <taxon>Eleutherodactylidae</taxon>
        <taxon>Eleutherodactylinae</taxon>
        <taxon>Eleutherodactylus</taxon>
        <taxon>Eleutherodactylus</taxon>
    </lineage>
</organism>
<protein>
    <submittedName>
        <fullName evidence="1">Uncharacterized protein</fullName>
    </submittedName>
</protein>
<reference evidence="1" key="1">
    <citation type="thesis" date="2020" institute="ProQuest LLC" country="789 East Eisenhower Parkway, Ann Arbor, MI, USA">
        <title>Comparative Genomics and Chromosome Evolution.</title>
        <authorList>
            <person name="Mudd A.B."/>
        </authorList>
    </citation>
    <scope>NUCLEOTIDE SEQUENCE</scope>
    <source>
        <strain evidence="1">HN-11 Male</strain>
        <tissue evidence="1">Kidney and liver</tissue>
    </source>
</reference>
<proteinExistence type="predicted"/>